<sequence length="232" mass="23596">MRFTFREAHRLCLMLLMCAPLHAALAQSPAVAAPMPTESGSQPTTTPDPASPAAATEAAVCCILPDGTLVELAIGEPLTSKTAQRGQRFKLLLAEPLRLGDTVVVPAGTEGVGEVIHADHARAAGKPGELLLAARFLQGPAGEIKLRGMKLGGSGKDRGNAAMGVAMGLGPLGFLVRGGQIEIPEGTRAHAKLAGPLQMTASPLTTVSDPVDAPAAPASGTDMPPSPITPVD</sequence>
<protein>
    <recommendedName>
        <fullName evidence="5">Secreted protein</fullName>
    </recommendedName>
</protein>
<feature type="signal peptide" evidence="2">
    <location>
        <begin position="1"/>
        <end position="23"/>
    </location>
</feature>
<feature type="compositionally biased region" description="Low complexity" evidence="1">
    <location>
        <begin position="43"/>
        <end position="52"/>
    </location>
</feature>
<feature type="region of interest" description="Disordered" evidence="1">
    <location>
        <begin position="33"/>
        <end position="52"/>
    </location>
</feature>
<comment type="caution">
    <text evidence="3">The sequence shown here is derived from an EMBL/GenBank/DDBJ whole genome shotgun (WGS) entry which is preliminary data.</text>
</comment>
<dbReference type="Proteomes" id="UP001597110">
    <property type="component" value="Unassembled WGS sequence"/>
</dbReference>
<name>A0ABW2YB90_9GAMM</name>
<feature type="region of interest" description="Disordered" evidence="1">
    <location>
        <begin position="201"/>
        <end position="232"/>
    </location>
</feature>
<evidence type="ECO:0008006" key="5">
    <source>
        <dbReference type="Google" id="ProtNLM"/>
    </source>
</evidence>
<evidence type="ECO:0000313" key="3">
    <source>
        <dbReference type="EMBL" id="MFD0725433.1"/>
    </source>
</evidence>
<feature type="chain" id="PRO_5047069059" description="Secreted protein" evidence="2">
    <location>
        <begin position="24"/>
        <end position="232"/>
    </location>
</feature>
<proteinExistence type="predicted"/>
<reference evidence="4" key="1">
    <citation type="journal article" date="2019" name="Int. J. Syst. Evol. Microbiol.">
        <title>The Global Catalogue of Microorganisms (GCM) 10K type strain sequencing project: providing services to taxonomists for standard genome sequencing and annotation.</title>
        <authorList>
            <consortium name="The Broad Institute Genomics Platform"/>
            <consortium name="The Broad Institute Genome Sequencing Center for Infectious Disease"/>
            <person name="Wu L."/>
            <person name="Ma J."/>
        </authorList>
    </citation>
    <scope>NUCLEOTIDE SEQUENCE [LARGE SCALE GENOMIC DNA]</scope>
    <source>
        <strain evidence="4">CCUG 55585</strain>
    </source>
</reference>
<feature type="compositionally biased region" description="Low complexity" evidence="1">
    <location>
        <begin position="207"/>
        <end position="219"/>
    </location>
</feature>
<evidence type="ECO:0000256" key="2">
    <source>
        <dbReference type="SAM" id="SignalP"/>
    </source>
</evidence>
<accession>A0ABW2YB90</accession>
<gene>
    <name evidence="3" type="ORF">ACFQ0E_07425</name>
</gene>
<evidence type="ECO:0000313" key="4">
    <source>
        <dbReference type="Proteomes" id="UP001597110"/>
    </source>
</evidence>
<keyword evidence="4" id="KW-1185">Reference proteome</keyword>
<organism evidence="3 4">
    <name type="scientific">Lysobacter brunescens</name>
    <dbReference type="NCBI Taxonomy" id="262323"/>
    <lineage>
        <taxon>Bacteria</taxon>
        <taxon>Pseudomonadati</taxon>
        <taxon>Pseudomonadota</taxon>
        <taxon>Gammaproteobacteria</taxon>
        <taxon>Lysobacterales</taxon>
        <taxon>Lysobacteraceae</taxon>
        <taxon>Lysobacter</taxon>
    </lineage>
</organism>
<dbReference type="RefSeq" id="WP_386823057.1">
    <property type="nucleotide sequence ID" value="NZ_JBHTIF010000001.1"/>
</dbReference>
<keyword evidence="2" id="KW-0732">Signal</keyword>
<evidence type="ECO:0000256" key="1">
    <source>
        <dbReference type="SAM" id="MobiDB-lite"/>
    </source>
</evidence>
<dbReference type="EMBL" id="JBHTIF010000001">
    <property type="protein sequence ID" value="MFD0725433.1"/>
    <property type="molecule type" value="Genomic_DNA"/>
</dbReference>